<evidence type="ECO:0000313" key="1">
    <source>
        <dbReference type="EMBL" id="MCC2030423.1"/>
    </source>
</evidence>
<name>A0A9X1LRF9_9MICO</name>
<dbReference type="InterPro" id="IPR032580">
    <property type="entry name" value="SatD"/>
</dbReference>
<reference evidence="1" key="1">
    <citation type="submission" date="2021-04" db="EMBL/GenBank/DDBJ databases">
        <title>Microbacterium tenobrionis sp. nov. and Microbacterium allomyrinae sp. nov., isolated from larvae of Tenobrio molitor and Allomyrina dichotoma, respectively.</title>
        <authorList>
            <person name="Lee S.D."/>
        </authorList>
    </citation>
    <scope>NUCLEOTIDE SEQUENCE</scope>
    <source>
        <strain evidence="1">YMB-B2</strain>
    </source>
</reference>
<dbReference type="EMBL" id="JAGTTM010000007">
    <property type="protein sequence ID" value="MCC2030423.1"/>
    <property type="molecule type" value="Genomic_DNA"/>
</dbReference>
<organism evidence="1 2">
    <name type="scientific">Microbacterium tenebrionis</name>
    <dbReference type="NCBI Taxonomy" id="2830665"/>
    <lineage>
        <taxon>Bacteria</taxon>
        <taxon>Bacillati</taxon>
        <taxon>Actinomycetota</taxon>
        <taxon>Actinomycetes</taxon>
        <taxon>Micrococcales</taxon>
        <taxon>Microbacteriaceae</taxon>
        <taxon>Microbacterium</taxon>
    </lineage>
</organism>
<comment type="caution">
    <text evidence="1">The sequence shown here is derived from an EMBL/GenBank/DDBJ whole genome shotgun (WGS) entry which is preliminary data.</text>
</comment>
<dbReference type="RefSeq" id="WP_227531290.1">
    <property type="nucleotide sequence ID" value="NZ_JAGTTM010000007.1"/>
</dbReference>
<gene>
    <name evidence="1" type="ORF">KEC56_13030</name>
</gene>
<evidence type="ECO:0000313" key="2">
    <source>
        <dbReference type="Proteomes" id="UP001139289"/>
    </source>
</evidence>
<dbReference type="Pfam" id="PF16264">
    <property type="entry name" value="SatD"/>
    <property type="match status" value="1"/>
</dbReference>
<dbReference type="Proteomes" id="UP001139289">
    <property type="component" value="Unassembled WGS sequence"/>
</dbReference>
<evidence type="ECO:0008006" key="3">
    <source>
        <dbReference type="Google" id="ProtNLM"/>
    </source>
</evidence>
<accession>A0A9X1LRF9</accession>
<proteinExistence type="predicted"/>
<sequence>MTIVVTADIIGSRRLADRAAAQRAFDDTIARVERDFPVATQGLRPTVGDEQQAVYPTLEAALGVILLLRLALPDGVEFRYGIGIGDVGTVPSTASAQGIADGPGWWAARSAIEHVEALQRRTAPQARSWVVAHESEQERYADAVRWANAYLLSRDEIVGAMSERVRRLTYGRCLSRTQSDLATTEGITQSAVSQSLSTSGAAAVVEGFRLLGVAP</sequence>
<dbReference type="AlphaFoldDB" id="A0A9X1LRF9"/>
<protein>
    <recommendedName>
        <fullName evidence="3">SatD family (SatD)</fullName>
    </recommendedName>
</protein>
<keyword evidence="2" id="KW-1185">Reference proteome</keyword>